<accession>H3GLY9</accession>
<feature type="region of interest" description="Disordered" evidence="3">
    <location>
        <begin position="1047"/>
        <end position="1067"/>
    </location>
</feature>
<dbReference type="GO" id="GO:0015074">
    <property type="term" value="P:DNA integration"/>
    <property type="evidence" value="ECO:0007669"/>
    <property type="project" value="UniProtKB-KW"/>
</dbReference>
<feature type="compositionally biased region" description="Gly residues" evidence="3">
    <location>
        <begin position="298"/>
        <end position="320"/>
    </location>
</feature>
<name>H3GLY9_PHYRM</name>
<dbReference type="InParanoid" id="H3GLY9"/>
<feature type="domain" description="Reverse transcriptase" evidence="5">
    <location>
        <begin position="696"/>
        <end position="881"/>
    </location>
</feature>
<evidence type="ECO:0000259" key="4">
    <source>
        <dbReference type="PROSITE" id="PS50175"/>
    </source>
</evidence>
<dbReference type="HOGENOM" id="CLU_013343_0_0_1"/>
<dbReference type="CDD" id="cd01647">
    <property type="entry name" value="RT_LTR"/>
    <property type="match status" value="1"/>
</dbReference>
<evidence type="ECO:0000256" key="2">
    <source>
        <dbReference type="ARBA" id="ARBA00022908"/>
    </source>
</evidence>
<dbReference type="VEuPathDB" id="FungiDB:KRP23_13635"/>
<reference evidence="7" key="1">
    <citation type="journal article" date="2006" name="Science">
        <title>Phytophthora genome sequences uncover evolutionary origins and mechanisms of pathogenesis.</title>
        <authorList>
            <person name="Tyler B.M."/>
            <person name="Tripathy S."/>
            <person name="Zhang X."/>
            <person name="Dehal P."/>
            <person name="Jiang R.H."/>
            <person name="Aerts A."/>
            <person name="Arredondo F.D."/>
            <person name="Baxter L."/>
            <person name="Bensasson D."/>
            <person name="Beynon J.L."/>
            <person name="Chapman J."/>
            <person name="Damasceno C.M."/>
            <person name="Dorrance A.E."/>
            <person name="Dou D."/>
            <person name="Dickerman A.W."/>
            <person name="Dubchak I.L."/>
            <person name="Garbelotto M."/>
            <person name="Gijzen M."/>
            <person name="Gordon S.G."/>
            <person name="Govers F."/>
            <person name="Grunwald N.J."/>
            <person name="Huang W."/>
            <person name="Ivors K.L."/>
            <person name="Jones R.W."/>
            <person name="Kamoun S."/>
            <person name="Krampis K."/>
            <person name="Lamour K.H."/>
            <person name="Lee M.K."/>
            <person name="McDonald W.H."/>
            <person name="Medina M."/>
            <person name="Meijer H.J."/>
            <person name="Nordberg E.K."/>
            <person name="Maclean D.J."/>
            <person name="Ospina-Giraldo M.D."/>
            <person name="Morris P.F."/>
            <person name="Phuntumart V."/>
            <person name="Putnam N.H."/>
            <person name="Rash S."/>
            <person name="Rose J.K."/>
            <person name="Sakihama Y."/>
            <person name="Salamov A.A."/>
            <person name="Savidor A."/>
            <person name="Scheuring C.F."/>
            <person name="Smith B.M."/>
            <person name="Sobral B.W."/>
            <person name="Terry A."/>
            <person name="Torto-Alalibo T.A."/>
            <person name="Win J."/>
            <person name="Xu Z."/>
            <person name="Zhang H."/>
            <person name="Grigoriev I.V."/>
            <person name="Rokhsar D.S."/>
            <person name="Boore J.L."/>
        </authorList>
    </citation>
    <scope>NUCLEOTIDE SEQUENCE [LARGE SCALE GENOMIC DNA]</scope>
    <source>
        <strain evidence="7">Pr102</strain>
    </source>
</reference>
<evidence type="ECO:0000313" key="6">
    <source>
        <dbReference type="EnsemblProtists" id="Phyra77456"/>
    </source>
</evidence>
<evidence type="ECO:0000259" key="5">
    <source>
        <dbReference type="PROSITE" id="PS50878"/>
    </source>
</evidence>
<dbReference type="PROSITE" id="PS00141">
    <property type="entry name" value="ASP_PROTEASE"/>
    <property type="match status" value="1"/>
</dbReference>
<sequence>MSDKEDSSVEELAARATATELSSAGSPSPPPPSRPRRSPELQLQLPNPFEARQEDESMPTASPERNAGGLSHGEEEQERSVPQPVAAAPALPQPPRFAGRTMQDRRVFMREYETYMIAINALQTQWNGAFAMPVGACIESRTKRMIARYEFNLPPNMISEQQWIDYFKQALSPSHIDYATVDKAMKKLRMETRWPEPESRMMNLQADMEAILDEFNLTDVAFAHEQRRLVKYLADALAPPSFKAVIATKLTLRENKNFENEVVPFCSWVTKLMKEFMTWEHAAQAAAGHVSSSQQQGGRRGNNGGRGGEGARGANGGRGVSTGVSNSGRNNGAGSPPTRSGRGGGSAQGTASASVVRASTGADTRTERGACLKCQATDHQVRECPRCKPGEAPQLLRAMREQRNASRPASMRKFDVTLSGAELDDDQGTVAAAVDGVPVKALLLDTGADTSLVTQSVLEALGQAGRSVQVNRVDGVKLSPVGGRAVDVSRVATFKEVVLTTSAGPLMLRSLACYVKEESLSLDLTVGRPIMKILGYSTDKLLVGARSNKPEWELGGSTREEKAEPSQLQKMCRLQVEAREGTAANDAEDDGDRHETRTALPTMRPTNMAEVILYLEAKARVAEELGLTLDGTAKLRGILHARADNFRVEFGHAPPVRVAPMKVRLREGAAPVRSQLRRYSPNDRAFLDRHTASLLKYGLIYKNHRSRWASAPRIVRKKGQNVDPTADPRMTIDTRSVNERTEPMPWPMPVQEVVLGELEGAKVFFVLDWFRGYWQLPLHPDSQELYSFVTHRGIYTPTRVPMGATDAVAYCQGIVEEIFGDLLGVSVLAWLDDILGFAEDDDALLDVLDTVLERCEKFGLKLHAKKCQFFSREIKWSGRMISGDGVDMQLPTTAGELQQFLCAVNWMRQSIPEFTRITAKLYDALERAAQHAGPRKKLKLSRVRLEEIGWGEAEISSLEAIRGCLLRMVPLAHPKATAELALYTDASQVHWGAILTQLEPGELALLLAEQKHQPLAFLSGRFAGAASRWPTIEKEAFAIVEATRRTDGFSSGSGSPASNTSIGFDGS</sequence>
<keyword evidence="1" id="KW-0460">Magnesium</keyword>
<dbReference type="PROSITE" id="PS50878">
    <property type="entry name" value="RT_POL"/>
    <property type="match status" value="1"/>
</dbReference>
<dbReference type="InterPro" id="IPR043502">
    <property type="entry name" value="DNA/RNA_pol_sf"/>
</dbReference>
<dbReference type="Proteomes" id="UP000005238">
    <property type="component" value="Unassembled WGS sequence"/>
</dbReference>
<keyword evidence="2" id="KW-0229">DNA integration</keyword>
<protein>
    <recommendedName>
        <fullName evidence="8">Reverse transcriptase domain-containing protein</fullName>
    </recommendedName>
</protein>
<feature type="region of interest" description="Disordered" evidence="3">
    <location>
        <begin position="1"/>
        <end position="99"/>
    </location>
</feature>
<evidence type="ECO:0000313" key="7">
    <source>
        <dbReference type="Proteomes" id="UP000005238"/>
    </source>
</evidence>
<dbReference type="InterPro" id="IPR001995">
    <property type="entry name" value="Peptidase_A2_cat"/>
</dbReference>
<organism evidence="6 7">
    <name type="scientific">Phytophthora ramorum</name>
    <name type="common">Sudden oak death agent</name>
    <dbReference type="NCBI Taxonomy" id="164328"/>
    <lineage>
        <taxon>Eukaryota</taxon>
        <taxon>Sar</taxon>
        <taxon>Stramenopiles</taxon>
        <taxon>Oomycota</taxon>
        <taxon>Peronosporomycetes</taxon>
        <taxon>Peronosporales</taxon>
        <taxon>Peronosporaceae</taxon>
        <taxon>Phytophthora</taxon>
    </lineage>
</organism>
<dbReference type="AlphaFoldDB" id="H3GLY9"/>
<feature type="compositionally biased region" description="Low complexity" evidence="3">
    <location>
        <begin position="1048"/>
        <end position="1061"/>
    </location>
</feature>
<dbReference type="InterPro" id="IPR001969">
    <property type="entry name" value="Aspartic_peptidase_AS"/>
</dbReference>
<dbReference type="InterPro" id="IPR041577">
    <property type="entry name" value="RT_RNaseH_2"/>
</dbReference>
<dbReference type="InterPro" id="IPR043128">
    <property type="entry name" value="Rev_trsase/Diguanyl_cyclase"/>
</dbReference>
<dbReference type="PROSITE" id="PS50175">
    <property type="entry name" value="ASP_PROT_RETROV"/>
    <property type="match status" value="1"/>
</dbReference>
<proteinExistence type="predicted"/>
<dbReference type="PANTHER" id="PTHR33064">
    <property type="entry name" value="POL PROTEIN"/>
    <property type="match status" value="1"/>
</dbReference>
<feature type="region of interest" description="Disordered" evidence="3">
    <location>
        <begin position="287"/>
        <end position="362"/>
    </location>
</feature>
<dbReference type="Gene3D" id="3.10.10.10">
    <property type="entry name" value="HIV Type 1 Reverse Transcriptase, subunit A, domain 1"/>
    <property type="match status" value="1"/>
</dbReference>
<dbReference type="OMA" id="MPAMEIT"/>
<feature type="compositionally biased region" description="Low complexity" evidence="3">
    <location>
        <begin position="81"/>
        <end position="90"/>
    </location>
</feature>
<dbReference type="GO" id="GO:0004190">
    <property type="term" value="F:aspartic-type endopeptidase activity"/>
    <property type="evidence" value="ECO:0007669"/>
    <property type="project" value="InterPro"/>
</dbReference>
<dbReference type="InterPro" id="IPR000477">
    <property type="entry name" value="RT_dom"/>
</dbReference>
<evidence type="ECO:0000256" key="3">
    <source>
        <dbReference type="SAM" id="MobiDB-lite"/>
    </source>
</evidence>
<dbReference type="Pfam" id="PF17919">
    <property type="entry name" value="RT_RNaseH_2"/>
    <property type="match status" value="1"/>
</dbReference>
<dbReference type="SUPFAM" id="SSF56672">
    <property type="entry name" value="DNA/RNA polymerases"/>
    <property type="match status" value="1"/>
</dbReference>
<dbReference type="InterPro" id="IPR051320">
    <property type="entry name" value="Viral_Replic_Matur_Polypro"/>
</dbReference>
<dbReference type="GO" id="GO:0006508">
    <property type="term" value="P:proteolysis"/>
    <property type="evidence" value="ECO:0007669"/>
    <property type="project" value="InterPro"/>
</dbReference>
<feature type="compositionally biased region" description="Low complexity" evidence="3">
    <location>
        <begin position="14"/>
        <end position="26"/>
    </location>
</feature>
<dbReference type="eggNOG" id="ENOG502T1TU">
    <property type="taxonomic scope" value="Eukaryota"/>
</dbReference>
<feature type="compositionally biased region" description="Low complexity" evidence="3">
    <location>
        <begin position="287"/>
        <end position="297"/>
    </location>
</feature>
<dbReference type="Pfam" id="PF00078">
    <property type="entry name" value="RVT_1"/>
    <property type="match status" value="1"/>
</dbReference>
<feature type="domain" description="Peptidase A2" evidence="4">
    <location>
        <begin position="440"/>
        <end position="483"/>
    </location>
</feature>
<dbReference type="EMBL" id="DS566021">
    <property type="status" value="NOT_ANNOTATED_CDS"/>
    <property type="molecule type" value="Genomic_DNA"/>
</dbReference>
<reference evidence="6" key="2">
    <citation type="submission" date="2015-06" db="UniProtKB">
        <authorList>
            <consortium name="EnsemblProtists"/>
        </authorList>
    </citation>
    <scope>IDENTIFICATION</scope>
    <source>
        <strain evidence="6">Pr102</strain>
    </source>
</reference>
<evidence type="ECO:0000256" key="1">
    <source>
        <dbReference type="ARBA" id="ARBA00022842"/>
    </source>
</evidence>
<evidence type="ECO:0008006" key="8">
    <source>
        <dbReference type="Google" id="ProtNLM"/>
    </source>
</evidence>
<dbReference type="Gene3D" id="3.30.70.270">
    <property type="match status" value="2"/>
</dbReference>
<dbReference type="EnsemblProtists" id="Phyra77456">
    <property type="protein sequence ID" value="Phyra77456"/>
    <property type="gene ID" value="Phyra77456"/>
</dbReference>
<keyword evidence="7" id="KW-1185">Reference proteome</keyword>
<dbReference type="PANTHER" id="PTHR33064:SF37">
    <property type="entry name" value="RIBONUCLEASE H"/>
    <property type="match status" value="1"/>
</dbReference>